<dbReference type="Proteomes" id="UP001158576">
    <property type="component" value="Chromosome PAR"/>
</dbReference>
<dbReference type="Gene3D" id="3.40.30.10">
    <property type="entry name" value="Glutaredoxin"/>
    <property type="match status" value="1"/>
</dbReference>
<dbReference type="InterPro" id="IPR014025">
    <property type="entry name" value="Glutaredoxin_subgr"/>
</dbReference>
<dbReference type="InterPro" id="IPR011899">
    <property type="entry name" value="Glutaredoxin_euk/vir"/>
</dbReference>
<reference evidence="7 8" key="1">
    <citation type="submission" date="2021-04" db="EMBL/GenBank/DDBJ databases">
        <authorList>
            <person name="Bliznina A."/>
        </authorList>
    </citation>
    <scope>NUCLEOTIDE SEQUENCE [LARGE SCALE GENOMIC DNA]</scope>
</reference>
<keyword evidence="4" id="KW-1015">Disulfide bond</keyword>
<dbReference type="PROSITE" id="PS51354">
    <property type="entry name" value="GLUTAREDOXIN_2"/>
    <property type="match status" value="1"/>
</dbReference>
<comment type="function">
    <text evidence="1">Has a glutathione-disulfide oxidoreductase activity in the presence of NADPH and glutathione reductase. Reduces low molecular weight disulfides and proteins.</text>
</comment>
<evidence type="ECO:0000313" key="8">
    <source>
        <dbReference type="Proteomes" id="UP001158576"/>
    </source>
</evidence>
<evidence type="ECO:0000259" key="6">
    <source>
        <dbReference type="Pfam" id="PF00462"/>
    </source>
</evidence>
<dbReference type="PRINTS" id="PR00160">
    <property type="entry name" value="GLUTAREDOXIN"/>
</dbReference>
<dbReference type="NCBIfam" id="TIGR02180">
    <property type="entry name" value="GRX_euk"/>
    <property type="match status" value="1"/>
</dbReference>
<gene>
    <name evidence="7" type="ORF">OKIOD_LOCUS419</name>
</gene>
<keyword evidence="2" id="KW-0813">Transport</keyword>
<sequence length="96" mass="10512">MASQFIQTALEADKVVVFSKSYCPYCKKAKDALKQANIPFKSYEIENRPDCAAIQAEFRKMTGAQSVPRVFINGKFFGGGDETAAGVNSGKLQKLL</sequence>
<dbReference type="InterPro" id="IPR002109">
    <property type="entry name" value="Glutaredoxin"/>
</dbReference>
<evidence type="ECO:0000256" key="2">
    <source>
        <dbReference type="ARBA" id="ARBA00022448"/>
    </source>
</evidence>
<keyword evidence="3" id="KW-0249">Electron transport</keyword>
<evidence type="ECO:0000256" key="3">
    <source>
        <dbReference type="ARBA" id="ARBA00022982"/>
    </source>
</evidence>
<dbReference type="PANTHER" id="PTHR45694">
    <property type="entry name" value="GLUTAREDOXIN 2"/>
    <property type="match status" value="1"/>
</dbReference>
<dbReference type="InterPro" id="IPR036249">
    <property type="entry name" value="Thioredoxin-like_sf"/>
</dbReference>
<evidence type="ECO:0000313" key="7">
    <source>
        <dbReference type="EMBL" id="CAG5077983.1"/>
    </source>
</evidence>
<protein>
    <submittedName>
        <fullName evidence="7">Oidioi.mRNA.OKI2018_I69.PAR.g8861.t1.cds</fullName>
    </submittedName>
</protein>
<dbReference type="EMBL" id="OU015568">
    <property type="protein sequence ID" value="CAG5077983.1"/>
    <property type="molecule type" value="Genomic_DNA"/>
</dbReference>
<proteinExistence type="predicted"/>
<dbReference type="CDD" id="cd03419">
    <property type="entry name" value="GRX_GRXh_1_2_like"/>
    <property type="match status" value="1"/>
</dbReference>
<dbReference type="PANTHER" id="PTHR45694:SF18">
    <property type="entry name" value="GLUTAREDOXIN-1-RELATED"/>
    <property type="match status" value="1"/>
</dbReference>
<name>A0ABN7RM80_OIKDI</name>
<feature type="domain" description="Glutaredoxin" evidence="6">
    <location>
        <begin position="15"/>
        <end position="76"/>
    </location>
</feature>
<evidence type="ECO:0000256" key="1">
    <source>
        <dbReference type="ARBA" id="ARBA00002549"/>
    </source>
</evidence>
<keyword evidence="8" id="KW-1185">Reference proteome</keyword>
<keyword evidence="5" id="KW-0676">Redox-active center</keyword>
<dbReference type="SUPFAM" id="SSF52833">
    <property type="entry name" value="Thioredoxin-like"/>
    <property type="match status" value="1"/>
</dbReference>
<dbReference type="PROSITE" id="PS00195">
    <property type="entry name" value="GLUTAREDOXIN_1"/>
    <property type="match status" value="1"/>
</dbReference>
<organism evidence="7 8">
    <name type="scientific">Oikopleura dioica</name>
    <name type="common">Tunicate</name>
    <dbReference type="NCBI Taxonomy" id="34765"/>
    <lineage>
        <taxon>Eukaryota</taxon>
        <taxon>Metazoa</taxon>
        <taxon>Chordata</taxon>
        <taxon>Tunicata</taxon>
        <taxon>Appendicularia</taxon>
        <taxon>Copelata</taxon>
        <taxon>Oikopleuridae</taxon>
        <taxon>Oikopleura</taxon>
    </lineage>
</organism>
<accession>A0ABN7RM80</accession>
<dbReference type="InterPro" id="IPR011767">
    <property type="entry name" value="GLR_AS"/>
</dbReference>
<evidence type="ECO:0000256" key="5">
    <source>
        <dbReference type="ARBA" id="ARBA00023284"/>
    </source>
</evidence>
<evidence type="ECO:0000256" key="4">
    <source>
        <dbReference type="ARBA" id="ARBA00023157"/>
    </source>
</evidence>
<dbReference type="Pfam" id="PF00462">
    <property type="entry name" value="Glutaredoxin"/>
    <property type="match status" value="1"/>
</dbReference>